<dbReference type="EMBL" id="CAJJDM010000040">
    <property type="protein sequence ID" value="CAD8067474.1"/>
    <property type="molecule type" value="Genomic_DNA"/>
</dbReference>
<proteinExistence type="predicted"/>
<sequence>MESSMDNEERLKFESKMVEEFESFGILVQHLVIRIKQVTKQQMNQDTNIFYSII</sequence>
<keyword evidence="2" id="KW-1185">Reference proteome</keyword>
<protein>
    <submittedName>
        <fullName evidence="1">Uncharacterized protein</fullName>
    </submittedName>
</protein>
<accession>A0A8S1LXV1</accession>
<comment type="caution">
    <text evidence="1">The sequence shown here is derived from an EMBL/GenBank/DDBJ whole genome shotgun (WGS) entry which is preliminary data.</text>
</comment>
<reference evidence="1" key="1">
    <citation type="submission" date="2021-01" db="EMBL/GenBank/DDBJ databases">
        <authorList>
            <consortium name="Genoscope - CEA"/>
            <person name="William W."/>
        </authorList>
    </citation>
    <scope>NUCLEOTIDE SEQUENCE</scope>
</reference>
<name>A0A8S1LXV1_PARPR</name>
<dbReference type="AlphaFoldDB" id="A0A8S1LXV1"/>
<evidence type="ECO:0000313" key="2">
    <source>
        <dbReference type="Proteomes" id="UP000688137"/>
    </source>
</evidence>
<organism evidence="1 2">
    <name type="scientific">Paramecium primaurelia</name>
    <dbReference type="NCBI Taxonomy" id="5886"/>
    <lineage>
        <taxon>Eukaryota</taxon>
        <taxon>Sar</taxon>
        <taxon>Alveolata</taxon>
        <taxon>Ciliophora</taxon>
        <taxon>Intramacronucleata</taxon>
        <taxon>Oligohymenophorea</taxon>
        <taxon>Peniculida</taxon>
        <taxon>Parameciidae</taxon>
        <taxon>Paramecium</taxon>
    </lineage>
</organism>
<dbReference type="Proteomes" id="UP000688137">
    <property type="component" value="Unassembled WGS sequence"/>
</dbReference>
<evidence type="ECO:0000313" key="1">
    <source>
        <dbReference type="EMBL" id="CAD8067474.1"/>
    </source>
</evidence>
<gene>
    <name evidence="1" type="ORF">PPRIM_AZ9-3.1.T0410005</name>
</gene>